<keyword evidence="1" id="KW-0808">Transferase</keyword>
<dbReference type="Gene3D" id="3.90.1150.10">
    <property type="entry name" value="Aspartate Aminotransferase, domain 1"/>
    <property type="match status" value="1"/>
</dbReference>
<evidence type="ECO:0000313" key="1">
    <source>
        <dbReference type="EMBL" id="NMI02181.1"/>
    </source>
</evidence>
<accession>A0ABX1SM65</accession>
<dbReference type="EC" id="2.6.1.13" evidence="1"/>
<dbReference type="InterPro" id="IPR015422">
    <property type="entry name" value="PyrdxlP-dep_Trfase_small"/>
</dbReference>
<dbReference type="EMBL" id="JAAXLA010000129">
    <property type="protein sequence ID" value="NMI02181.1"/>
    <property type="molecule type" value="Genomic_DNA"/>
</dbReference>
<dbReference type="SUPFAM" id="SSF53383">
    <property type="entry name" value="PLP-dependent transferases"/>
    <property type="match status" value="1"/>
</dbReference>
<keyword evidence="2" id="KW-1185">Reference proteome</keyword>
<feature type="non-terminal residue" evidence="1">
    <location>
        <position position="1"/>
    </location>
</feature>
<comment type="caution">
    <text evidence="1">The sequence shown here is derived from an EMBL/GenBank/DDBJ whole genome shotgun (WGS) entry which is preliminary data.</text>
</comment>
<dbReference type="Proteomes" id="UP000820669">
    <property type="component" value="Unassembled WGS sequence"/>
</dbReference>
<evidence type="ECO:0000313" key="2">
    <source>
        <dbReference type="Proteomes" id="UP000820669"/>
    </source>
</evidence>
<protein>
    <submittedName>
        <fullName evidence="1">Ornithine--oxo-acid transaminase</fullName>
        <ecNumber evidence="1">2.6.1.13</ecNumber>
    </submittedName>
</protein>
<reference evidence="1 2" key="1">
    <citation type="submission" date="2020-04" db="EMBL/GenBank/DDBJ databases">
        <authorList>
            <person name="Klaysubun C."/>
            <person name="Duangmal K."/>
            <person name="Lipun K."/>
        </authorList>
    </citation>
    <scope>NUCLEOTIDE SEQUENCE [LARGE SCALE GENOMIC DNA]</scope>
    <source>
        <strain evidence="1 2">K10HN5</strain>
    </source>
</reference>
<gene>
    <name evidence="1" type="primary">rocD</name>
    <name evidence="1" type="ORF">HF526_33545</name>
</gene>
<keyword evidence="1" id="KW-0032">Aminotransferase</keyword>
<name>A0ABX1SM65_9PSEU</name>
<sequence length="106" mass="10991">SDVPFLCAFSDGDPITGAMGPILQRTMPGAAGREHPTITGAGLWAGVDVDPGLAGGREVCERMVRAGVLVKDTHGSTIRLSPPLVVQPEEIGFAVDTLGKVLAELR</sequence>
<organism evidence="1 2">
    <name type="scientific">Pseudonocardia acidicola</name>
    <dbReference type="NCBI Taxonomy" id="2724939"/>
    <lineage>
        <taxon>Bacteria</taxon>
        <taxon>Bacillati</taxon>
        <taxon>Actinomycetota</taxon>
        <taxon>Actinomycetes</taxon>
        <taxon>Pseudonocardiales</taxon>
        <taxon>Pseudonocardiaceae</taxon>
        <taxon>Pseudonocardia</taxon>
    </lineage>
</organism>
<dbReference type="InterPro" id="IPR015424">
    <property type="entry name" value="PyrdxlP-dep_Trfase"/>
</dbReference>
<dbReference type="GO" id="GO:0004587">
    <property type="term" value="F:ornithine aminotransferase activity"/>
    <property type="evidence" value="ECO:0007669"/>
    <property type="project" value="UniProtKB-EC"/>
</dbReference>
<proteinExistence type="predicted"/>